<reference evidence="1" key="1">
    <citation type="journal article" date="2014" name="Front. Microbiol.">
        <title>High frequency of phylogenetically diverse reductive dehalogenase-homologous genes in deep subseafloor sedimentary metagenomes.</title>
        <authorList>
            <person name="Kawai M."/>
            <person name="Futagami T."/>
            <person name="Toyoda A."/>
            <person name="Takaki Y."/>
            <person name="Nishi S."/>
            <person name="Hori S."/>
            <person name="Arai W."/>
            <person name="Tsubouchi T."/>
            <person name="Morono Y."/>
            <person name="Uchiyama I."/>
            <person name="Ito T."/>
            <person name="Fujiyama A."/>
            <person name="Inagaki F."/>
            <person name="Takami H."/>
        </authorList>
    </citation>
    <scope>NUCLEOTIDE SEQUENCE</scope>
    <source>
        <strain evidence="1">Expedition CK06-06</strain>
    </source>
</reference>
<comment type="caution">
    <text evidence="1">The sequence shown here is derived from an EMBL/GenBank/DDBJ whole genome shotgun (WGS) entry which is preliminary data.</text>
</comment>
<evidence type="ECO:0000313" key="1">
    <source>
        <dbReference type="EMBL" id="GAI54364.1"/>
    </source>
</evidence>
<feature type="non-terminal residue" evidence="1">
    <location>
        <position position="93"/>
    </location>
</feature>
<accession>X1RFI5</accession>
<dbReference type="AlphaFoldDB" id="X1RFI5"/>
<gene>
    <name evidence="1" type="ORF">S06H3_60070</name>
</gene>
<proteinExistence type="predicted"/>
<organism evidence="1">
    <name type="scientific">marine sediment metagenome</name>
    <dbReference type="NCBI Taxonomy" id="412755"/>
    <lineage>
        <taxon>unclassified sequences</taxon>
        <taxon>metagenomes</taxon>
        <taxon>ecological metagenomes</taxon>
    </lineage>
</organism>
<name>X1RFI5_9ZZZZ</name>
<dbReference type="EMBL" id="BARV01039135">
    <property type="protein sequence ID" value="GAI54364.1"/>
    <property type="molecule type" value="Genomic_DNA"/>
</dbReference>
<protein>
    <submittedName>
        <fullName evidence="1">Uncharacterized protein</fullName>
    </submittedName>
</protein>
<sequence>MKVAYSASDIWGMVDQTVPSIKSVRKFFQRDEVVVFYTPPRSEKNRERLSALAEVREVENLTDPFDPWRKGRMSRYGEKVHLCSLDDEEVFFL</sequence>